<evidence type="ECO:0000256" key="4">
    <source>
        <dbReference type="ARBA" id="ARBA00022729"/>
    </source>
</evidence>
<accession>A0A4R6J194</accession>
<dbReference type="SUPFAM" id="SSF51011">
    <property type="entry name" value="Glycosyl hydrolase domain"/>
    <property type="match status" value="1"/>
</dbReference>
<keyword evidence="10" id="KW-1185">Reference proteome</keyword>
<feature type="signal peptide" evidence="7">
    <location>
        <begin position="1"/>
        <end position="24"/>
    </location>
</feature>
<evidence type="ECO:0000256" key="3">
    <source>
        <dbReference type="ARBA" id="ARBA00012670"/>
    </source>
</evidence>
<comment type="catalytic activity">
    <reaction evidence="1">
        <text>Hydrolysis of terminal non-reducing alpha-L-arabinofuranoside residues in alpha-L-arabinosides.</text>
        <dbReference type="EC" id="3.2.1.55"/>
    </reaction>
</comment>
<name>A0A4R6J194_9BACT</name>
<evidence type="ECO:0000256" key="1">
    <source>
        <dbReference type="ARBA" id="ARBA00001462"/>
    </source>
</evidence>
<dbReference type="Proteomes" id="UP000295741">
    <property type="component" value="Unassembled WGS sequence"/>
</dbReference>
<evidence type="ECO:0000313" key="9">
    <source>
        <dbReference type="EMBL" id="TDO29010.1"/>
    </source>
</evidence>
<dbReference type="Pfam" id="PF22848">
    <property type="entry name" value="ASD1_dom"/>
    <property type="match status" value="1"/>
</dbReference>
<gene>
    <name evidence="9" type="ORF">BC659_1092</name>
</gene>
<dbReference type="SUPFAM" id="SSF51445">
    <property type="entry name" value="(Trans)glycosidases"/>
    <property type="match status" value="1"/>
</dbReference>
<dbReference type="RefSeq" id="WP_133473619.1">
    <property type="nucleotide sequence ID" value="NZ_SNWP01000010.1"/>
</dbReference>
<dbReference type="InterPro" id="IPR055235">
    <property type="entry name" value="ASD1_cat"/>
</dbReference>
<dbReference type="PANTHER" id="PTHR31776">
    <property type="entry name" value="ALPHA-L-ARABINOFURANOSIDASE 1"/>
    <property type="match status" value="1"/>
</dbReference>
<keyword evidence="6" id="KW-0325">Glycoprotein</keyword>
<evidence type="ECO:0000256" key="6">
    <source>
        <dbReference type="ARBA" id="ARBA00023180"/>
    </source>
</evidence>
<dbReference type="OrthoDB" id="9758333at2"/>
<protein>
    <recommendedName>
        <fullName evidence="3">non-reducing end alpha-L-arabinofuranosidase</fullName>
        <ecNumber evidence="3">3.2.1.55</ecNumber>
    </recommendedName>
</protein>
<feature type="chain" id="PRO_5020904243" description="non-reducing end alpha-L-arabinofuranosidase" evidence="7">
    <location>
        <begin position="25"/>
        <end position="858"/>
    </location>
</feature>
<dbReference type="InterPro" id="IPR008979">
    <property type="entry name" value="Galactose-bd-like_sf"/>
</dbReference>
<dbReference type="Pfam" id="PF06964">
    <property type="entry name" value="Alpha-L-AF_C"/>
    <property type="match status" value="1"/>
</dbReference>
<sequence>MQFKYSFRAVLMGCLLASASFPVAQERAAMKVYTDKVKNTVSPNLHGIFFEEISHGGEGGLYAELIQNRGFEESRIPPGSVVENGMLNANPDKKPHYNLNGRASDWRMPWPVKTAMPYWKLSLGDNAKVNATISTEKPLTTATPQSALLTVEQLSGTGKDYFVNEGFWGINAKKGESYTLSFYTKTNEAYKGPLTVVLLSSAGKEIASHTFKSVDGKDWKKYTCTLIPSETDGKSSFAFRLESTGEISFDFVSLFPKKTFKNRPNGLRADLAQYLADLKPAFVRWPGGCFVEGVNVESAPNWKNSIGPLENRPGTFSVWGYWSSDGFGYHEYLQFCEDIKADALYVFNAGVSCEFRSGTFISDGEVQTVINDVLDAIEYAVGPVTSKWGKLRAQNGHPKPFPLKYIEVGNEQHGPWYAKRYNQFHEAIKAKYPDIKIVSSMGIGDINRRTLDSIKVTDIADEHAYKSAFWSFTNYDHFDNYKRGDYEVYVGEYATNAGVGNGNMQAALNDAAYILGMENNGDLVKMSSYAPLFENVNTRHWPVNLIKYKADSSFARISYYTIQLMNEQRSDENYTVSLQQKPSTVKKARNKGGIGLATWDTQTEYRNIEVIQNGQTVYKSDFVNKADEWQSVRGSWQLKDGAMAQTAQGAQRLMILKDKSFDTYTLQLEARKTSGTNAFIIPFAVNGPNSMLRAHIGALVNNSTIFEIVSEGSVANVSPTKRLAKPIETGRWYKIRLEVGYEKVDCYLDDVLLLSYTEPKKLIGIAGKDKETGDLIVKMVNGNDDAIETEIEFEGAGEAVGTYKVYTIASDETTAENSFADPKKYVPVVTTGKTSGAKKLVHSFPKYSITVIRIPTKK</sequence>
<evidence type="ECO:0000256" key="2">
    <source>
        <dbReference type="ARBA" id="ARBA00007186"/>
    </source>
</evidence>
<evidence type="ECO:0000256" key="7">
    <source>
        <dbReference type="SAM" id="SignalP"/>
    </source>
</evidence>
<evidence type="ECO:0000259" key="8">
    <source>
        <dbReference type="SMART" id="SM00813"/>
    </source>
</evidence>
<reference evidence="9 10" key="1">
    <citation type="submission" date="2019-03" db="EMBL/GenBank/DDBJ databases">
        <title>Genomic Encyclopedia of Archaeal and Bacterial Type Strains, Phase II (KMG-II): from individual species to whole genera.</title>
        <authorList>
            <person name="Goeker M."/>
        </authorList>
    </citation>
    <scope>NUCLEOTIDE SEQUENCE [LARGE SCALE GENOMIC DNA]</scope>
    <source>
        <strain evidence="9 10">DSM 28323</strain>
    </source>
</reference>
<dbReference type="AlphaFoldDB" id="A0A4R6J194"/>
<comment type="similarity">
    <text evidence="2">Belongs to the glycosyl hydrolase 51 family.</text>
</comment>
<dbReference type="SUPFAM" id="SSF49785">
    <property type="entry name" value="Galactose-binding domain-like"/>
    <property type="match status" value="1"/>
</dbReference>
<dbReference type="InterPro" id="IPR010720">
    <property type="entry name" value="Alpha-L-AF_C"/>
</dbReference>
<evidence type="ECO:0000256" key="5">
    <source>
        <dbReference type="ARBA" id="ARBA00022801"/>
    </source>
</evidence>
<feature type="domain" description="Alpha-L-arabinofuranosidase C-terminal" evidence="8">
    <location>
        <begin position="491"/>
        <end position="848"/>
    </location>
</feature>
<dbReference type="EMBL" id="SNWP01000010">
    <property type="protein sequence ID" value="TDO29010.1"/>
    <property type="molecule type" value="Genomic_DNA"/>
</dbReference>
<dbReference type="GO" id="GO:0046373">
    <property type="term" value="P:L-arabinose metabolic process"/>
    <property type="evidence" value="ECO:0007669"/>
    <property type="project" value="InterPro"/>
</dbReference>
<dbReference type="Gene3D" id="2.60.120.560">
    <property type="entry name" value="Exo-inulinase, domain 1"/>
    <property type="match status" value="1"/>
</dbReference>
<dbReference type="EC" id="3.2.1.55" evidence="3"/>
<dbReference type="Pfam" id="PF06439">
    <property type="entry name" value="3keto-disac_hyd"/>
    <property type="match status" value="1"/>
</dbReference>
<keyword evidence="4 7" id="KW-0732">Signal</keyword>
<keyword evidence="5" id="KW-0378">Hydrolase</keyword>
<comment type="caution">
    <text evidence="9">The sequence shown here is derived from an EMBL/GenBank/DDBJ whole genome shotgun (WGS) entry which is preliminary data.</text>
</comment>
<organism evidence="9 10">
    <name type="scientific">Sediminibacterium goheungense</name>
    <dbReference type="NCBI Taxonomy" id="1086393"/>
    <lineage>
        <taxon>Bacteria</taxon>
        <taxon>Pseudomonadati</taxon>
        <taxon>Bacteroidota</taxon>
        <taxon>Chitinophagia</taxon>
        <taxon>Chitinophagales</taxon>
        <taxon>Chitinophagaceae</taxon>
        <taxon>Sediminibacterium</taxon>
    </lineage>
</organism>
<dbReference type="PANTHER" id="PTHR31776:SF0">
    <property type="entry name" value="ALPHA-L-ARABINOFURANOSIDASE 1"/>
    <property type="match status" value="1"/>
</dbReference>
<evidence type="ECO:0000313" key="10">
    <source>
        <dbReference type="Proteomes" id="UP000295741"/>
    </source>
</evidence>
<dbReference type="InterPro" id="IPR051563">
    <property type="entry name" value="Glycosyl_Hydrolase_51"/>
</dbReference>
<dbReference type="Gene3D" id="3.20.20.80">
    <property type="entry name" value="Glycosidases"/>
    <property type="match status" value="1"/>
</dbReference>
<proteinExistence type="inferred from homology"/>
<dbReference type="InterPro" id="IPR017853">
    <property type="entry name" value="GH"/>
</dbReference>
<dbReference type="InterPro" id="IPR010496">
    <property type="entry name" value="AL/BT2_dom"/>
</dbReference>
<dbReference type="SMART" id="SM00813">
    <property type="entry name" value="Alpha-L-AF_C"/>
    <property type="match status" value="1"/>
</dbReference>
<dbReference type="GO" id="GO:0046556">
    <property type="term" value="F:alpha-L-arabinofuranosidase activity"/>
    <property type="evidence" value="ECO:0007669"/>
    <property type="project" value="UniProtKB-EC"/>
</dbReference>